<dbReference type="CDD" id="cd00146">
    <property type="entry name" value="PKD"/>
    <property type="match status" value="1"/>
</dbReference>
<evidence type="ECO:0000259" key="3">
    <source>
        <dbReference type="PROSITE" id="PS50093"/>
    </source>
</evidence>
<evidence type="ECO:0000313" key="5">
    <source>
        <dbReference type="Proteomes" id="UP001139347"/>
    </source>
</evidence>
<dbReference type="PROSITE" id="PS50022">
    <property type="entry name" value="FA58C_3"/>
    <property type="match status" value="1"/>
</dbReference>
<dbReference type="Proteomes" id="UP001139347">
    <property type="component" value="Unassembled WGS sequence"/>
</dbReference>
<dbReference type="SUPFAM" id="SSF49299">
    <property type="entry name" value="PKD domain"/>
    <property type="match status" value="1"/>
</dbReference>
<dbReference type="PROSITE" id="PS50093">
    <property type="entry name" value="PKD"/>
    <property type="match status" value="1"/>
</dbReference>
<dbReference type="InterPro" id="IPR022409">
    <property type="entry name" value="PKD/Chitinase_dom"/>
</dbReference>
<dbReference type="Gene3D" id="3.20.20.80">
    <property type="entry name" value="Glycosidases"/>
    <property type="match status" value="1"/>
</dbReference>
<dbReference type="AlphaFoldDB" id="A0A9X2B219"/>
<dbReference type="PANTHER" id="PTHR13246:SF1">
    <property type="entry name" value="CYTOSOLIC ENDO-BETA-N-ACETYLGLUCOSAMINIDASE"/>
    <property type="match status" value="1"/>
</dbReference>
<dbReference type="Pfam" id="PF00754">
    <property type="entry name" value="F5_F8_type_C"/>
    <property type="match status" value="1"/>
</dbReference>
<dbReference type="PANTHER" id="PTHR13246">
    <property type="entry name" value="ENDO BETA N-ACETYLGLUCOSAMINIDASE"/>
    <property type="match status" value="1"/>
</dbReference>
<proteinExistence type="predicted"/>
<dbReference type="InterPro" id="IPR008979">
    <property type="entry name" value="Galactose-bd-like_sf"/>
</dbReference>
<dbReference type="CDD" id="cd06547">
    <property type="entry name" value="GH85_ENGase"/>
    <property type="match status" value="1"/>
</dbReference>
<dbReference type="Gene3D" id="2.60.120.260">
    <property type="entry name" value="Galactose-binding domain-like"/>
    <property type="match status" value="2"/>
</dbReference>
<dbReference type="SUPFAM" id="SSF49785">
    <property type="entry name" value="Galactose-binding domain-like"/>
    <property type="match status" value="1"/>
</dbReference>
<reference evidence="4" key="1">
    <citation type="submission" date="2022-04" db="EMBL/GenBank/DDBJ databases">
        <title>Paenibacillus mangrovi sp. nov., a novel endophytic bacterium isolated from bark of Kandelia candel.</title>
        <authorList>
            <person name="Tuo L."/>
        </authorList>
    </citation>
    <scope>NUCLEOTIDE SEQUENCE</scope>
    <source>
        <strain evidence="4">KQZ6P-2</strain>
    </source>
</reference>
<gene>
    <name evidence="4" type="ORF">MUG84_10225</name>
</gene>
<dbReference type="InterPro" id="IPR000601">
    <property type="entry name" value="PKD_dom"/>
</dbReference>
<dbReference type="InterPro" id="IPR000421">
    <property type="entry name" value="FA58C"/>
</dbReference>
<dbReference type="InterPro" id="IPR005201">
    <property type="entry name" value="TIM_ENGase"/>
</dbReference>
<evidence type="ECO:0000259" key="2">
    <source>
        <dbReference type="PROSITE" id="PS50022"/>
    </source>
</evidence>
<comment type="caution">
    <text evidence="4">The sequence shown here is derived from an EMBL/GenBank/DDBJ whole genome shotgun (WGS) entry which is preliminary data.</text>
</comment>
<dbReference type="RefSeq" id="WP_244724721.1">
    <property type="nucleotide sequence ID" value="NZ_JALIRP010000003.1"/>
</dbReference>
<dbReference type="GO" id="GO:0005829">
    <property type="term" value="C:cytosol"/>
    <property type="evidence" value="ECO:0007669"/>
    <property type="project" value="UniProtKB-SubCell"/>
</dbReference>
<dbReference type="GO" id="GO:0033925">
    <property type="term" value="F:mannosyl-glycoprotein endo-beta-N-acetylglucosaminidase activity"/>
    <property type="evidence" value="ECO:0007669"/>
    <property type="project" value="InterPro"/>
</dbReference>
<feature type="domain" description="PKD" evidence="3">
    <location>
        <begin position="703"/>
        <end position="789"/>
    </location>
</feature>
<dbReference type="SMART" id="SM00089">
    <property type="entry name" value="PKD"/>
    <property type="match status" value="1"/>
</dbReference>
<keyword evidence="1" id="KW-0732">Signal</keyword>
<dbReference type="InterPro" id="IPR032979">
    <property type="entry name" value="ENGase"/>
</dbReference>
<dbReference type="InterPro" id="IPR013783">
    <property type="entry name" value="Ig-like_fold"/>
</dbReference>
<feature type="chain" id="PRO_5040800264" evidence="1">
    <location>
        <begin position="41"/>
        <end position="928"/>
    </location>
</feature>
<dbReference type="EMBL" id="JALIRP010000003">
    <property type="protein sequence ID" value="MCJ8012119.1"/>
    <property type="molecule type" value="Genomic_DNA"/>
</dbReference>
<evidence type="ECO:0000313" key="4">
    <source>
        <dbReference type="EMBL" id="MCJ8012119.1"/>
    </source>
</evidence>
<name>A0A9X2B219_9BACL</name>
<dbReference type="Gene3D" id="2.60.40.10">
    <property type="entry name" value="Immunoglobulins"/>
    <property type="match status" value="1"/>
</dbReference>
<organism evidence="4 5">
    <name type="scientific">Paenibacillus mangrovi</name>
    <dbReference type="NCBI Taxonomy" id="2931978"/>
    <lineage>
        <taxon>Bacteria</taxon>
        <taxon>Bacillati</taxon>
        <taxon>Bacillota</taxon>
        <taxon>Bacilli</taxon>
        <taxon>Bacillales</taxon>
        <taxon>Paenibacillaceae</taxon>
        <taxon>Paenibacillus</taxon>
    </lineage>
</organism>
<dbReference type="Pfam" id="PF03644">
    <property type="entry name" value="Glyco_hydro_85"/>
    <property type="match status" value="1"/>
</dbReference>
<dbReference type="Pfam" id="PF00801">
    <property type="entry name" value="PKD"/>
    <property type="match status" value="1"/>
</dbReference>
<evidence type="ECO:0000256" key="1">
    <source>
        <dbReference type="SAM" id="SignalP"/>
    </source>
</evidence>
<dbReference type="InterPro" id="IPR035986">
    <property type="entry name" value="PKD_dom_sf"/>
</dbReference>
<dbReference type="InterPro" id="IPR054110">
    <property type="entry name" value="EndoD-like_D2"/>
</dbReference>
<sequence length="928" mass="103304">MKRVKPSYFSRTQWKRRTVMWMSTALLGAALTGFAGEAEAAQPHSSYWYPNTLLEWSPSTDKDAEFNRGTVKLEQNRIQGVKTNPNAKEEVKVMAIASMYPSTSGAPSQGSEKFHTYTFSNWQYIDKLVMWGGSAGEGLIVPPSSDVIDAAHKNGVPVFGTVFLPQKEHGGKIQWMRDLLQQREDGSFPVADKLIEVAKYYGFDGWFINQETQGGTPEDAAQMTEFLTYLQKKKPQGMEIIWYDSMIEDGPVKWQGALTDKNDGFYQAGNQRVSDNMFIDFRWQYKDDKNGKYDYVTPFLNSPAKAAELGRSPYDLYAGIDVEAKGYDSRINWPVLFPEGKPATTSLGIYRPDWTFNSSETHEEFLKKEQNFWVGTAMNPAKLPPESGDPMAWRGIANDVVEKSVLTDSEFITHFNTGNGHMFAVDGKVMRNRDWSNRSLQDVLPTWRWIAESNGIGEPLQPSFDFSKSFYGGSSLQVAGPVNKGSSTHVKLYKANIPVEETTEVSVVYTDNVKNGKDVNVQIGLAFADAPDKYEFFEPKKWTETGAGQDWKQGSVKLNKYKGRTITGISLRFDAAADLADYQANIGRLAVTQVNDKAKKPHQVTDLQVIENDFRDGIYGDARLSWKAPKQGEDDMYYQVYRVHPDGKYELMGTTGNTVYYVPEMKRTQQEKSTKMVVIPVNRHYEPGKGAGVSFDWPEYPKPTAAFEADKTLIAPGETVQFTDLSSEVTESWHWNFPGGQPSSSTDQNPKVTYSEGGTYEVTLTAKNSVGEDTVHKKLITVTKEAANGVGNLALGKEATASSSVNEKEAPQFAVDGLTNTKWCAVGDGPHHLVVDLGEERKISGFVIRHAEAGGEPAAFNTRAYKIQVSQDGTTWKDVVTVKDQAKAVSSHAIELTPARYVRLQIDQATQGGDTAARIYDLEVLGLK</sequence>
<protein>
    <submittedName>
        <fullName evidence="4">Discoidin domain-containing protein</fullName>
    </submittedName>
</protein>
<feature type="signal peptide" evidence="1">
    <location>
        <begin position="1"/>
        <end position="40"/>
    </location>
</feature>
<accession>A0A9X2B219</accession>
<dbReference type="Pfam" id="PF21910">
    <property type="entry name" value="GH85_C"/>
    <property type="match status" value="1"/>
</dbReference>
<keyword evidence="5" id="KW-1185">Reference proteome</keyword>
<feature type="domain" description="F5/8 type C" evidence="2">
    <location>
        <begin position="783"/>
        <end position="927"/>
    </location>
</feature>